<dbReference type="InterPro" id="IPR054734">
    <property type="entry name" value="PqqF-like_C_4"/>
</dbReference>
<sequence length="1116" mass="128881">MRSLLKNICGYVGKSYMSSKRNASALSKPSKKLRRFGSKQPRMGKNTVTPVIQGGAEGMATQPSGEHATPAECQILTSPTKSPFDKKEYRTIRLGNGLRVLLVSEMHKITEGGDEDDQQLYEDDPDEDMEEEESEEEEEGEEEESEEEEDEQMEEENEVEKASKSYMEGPNKYQAAAALCVGVGSFEDPKEIQGLMHFLEHMVFMGSEKYPKENSFDNFIKKRGGGDNAHTDMEHTTFYFEVQEKYLHEGLDRFAQFFIKPLMKKEAMQREREAVHSEFQMAQPEDAYRIQQLFASIADENHPMSKFTWGNETTLNLEIPDQELHEKLHKLRLQYYSAQYMTLAVQARLPLDTLQSWVTQIFESVPNNGIPKPTYGHISFPFPKEKMHKLYKIVPMKDYHSIEINWTLPTLLKHYRIKPLQYISHLLGHEGHGSILSFLKKKVWAVGLYAGNDESGFEHNSTYAVMSLSVELTNEGFKNIQEVLLVIFQYLKMIREAKPNERIYREIQQVEKIDFDYAEESKAVENVESLVENMQIYPPEDYLTGSDLLFEYNEQIIQNCLDHLIPSQCNIMISSKSYENICTQSETWFGTKYNMEAIPVAWELEWNNPPPNPDLFLPCPNTFIPDKYDLLSSESTILDYPKKIEESKWGELWFKQDEKFKLPRAYCNLYLLTDMVLKSPRLAAMLDLFLNLYQQQMVEDVYPATMAQYSYSVTATERGLVIKINGFNQKLPKLLELLLDNMENFGKQLEEKTFNEIKQQQMKSYYNGILKPNTTRKDIRLSVLQNVHWTLFSKLKALKDITPSSLLEEFVSNLIPSCHVRMLVQGNISESQTKEMYNMIRSKKESSSPSTMCVYPEIQTHCLVVGRNVVRVTGVNRNDTNSSVINYYQSGPGNLWEEVLNEFVMMVMDEPLFDFLRTKEQLGYHVYGTVRNTFSILGLSVTVNTQANKFSVSHVDERIEAFLKEFVMHLRNLKQEELEALRETLKSMKQTVDLTLKEEVDRNWAEISCGEYIFDRLKREIDLIPQITTEAASSYLEKLVCQENNNNYKKLSVQVVGGQSSEDGEVITLEDTLKQSEILKCIGASDDKDPNDTNFILDLESHKEKLVLYPVSRIVK</sequence>
<evidence type="ECO:0000313" key="14">
    <source>
        <dbReference type="Proteomes" id="UP001497623"/>
    </source>
</evidence>
<dbReference type="Pfam" id="PF22456">
    <property type="entry name" value="PqqF-like_C_4"/>
    <property type="match status" value="1"/>
</dbReference>
<evidence type="ECO:0000259" key="10">
    <source>
        <dbReference type="Pfam" id="PF05193"/>
    </source>
</evidence>
<dbReference type="InterPro" id="IPR050626">
    <property type="entry name" value="Peptidase_M16"/>
</dbReference>
<dbReference type="Pfam" id="PF16187">
    <property type="entry name" value="Peptidase_M16_M"/>
    <property type="match status" value="1"/>
</dbReference>
<feature type="domain" description="Peptidase M16 C-terminal" evidence="10">
    <location>
        <begin position="326"/>
        <end position="508"/>
    </location>
</feature>
<dbReference type="InterPro" id="IPR011249">
    <property type="entry name" value="Metalloenz_LuxS/M16"/>
</dbReference>
<dbReference type="AlphaFoldDB" id="A0AAV2RXT0"/>
<evidence type="ECO:0000256" key="3">
    <source>
        <dbReference type="ARBA" id="ARBA00022723"/>
    </source>
</evidence>
<comment type="caution">
    <text evidence="13">The sequence shown here is derived from an EMBL/GenBank/DDBJ whole genome shotgun (WGS) entry which is preliminary data.</text>
</comment>
<keyword evidence="2" id="KW-0645">Protease</keyword>
<keyword evidence="7" id="KW-0175">Coiled coil</keyword>
<dbReference type="InterPro" id="IPR007863">
    <property type="entry name" value="Peptidase_M16_C"/>
</dbReference>
<keyword evidence="4" id="KW-0378">Hydrolase</keyword>
<evidence type="ECO:0000259" key="11">
    <source>
        <dbReference type="Pfam" id="PF16187"/>
    </source>
</evidence>
<keyword evidence="3" id="KW-0479">Metal-binding</keyword>
<dbReference type="FunFam" id="3.30.830.10:FF:000005">
    <property type="entry name" value="nardilysin isoform X1"/>
    <property type="match status" value="1"/>
</dbReference>
<feature type="domain" description="Coenzyme PQQ synthesis protein F-like C-terminal lobe" evidence="12">
    <location>
        <begin position="906"/>
        <end position="1004"/>
    </location>
</feature>
<evidence type="ECO:0000256" key="4">
    <source>
        <dbReference type="ARBA" id="ARBA00022801"/>
    </source>
</evidence>
<evidence type="ECO:0000256" key="7">
    <source>
        <dbReference type="SAM" id="Coils"/>
    </source>
</evidence>
<organism evidence="13 14">
    <name type="scientific">Meganyctiphanes norvegica</name>
    <name type="common">Northern krill</name>
    <name type="synonym">Thysanopoda norvegica</name>
    <dbReference type="NCBI Taxonomy" id="48144"/>
    <lineage>
        <taxon>Eukaryota</taxon>
        <taxon>Metazoa</taxon>
        <taxon>Ecdysozoa</taxon>
        <taxon>Arthropoda</taxon>
        <taxon>Crustacea</taxon>
        <taxon>Multicrustacea</taxon>
        <taxon>Malacostraca</taxon>
        <taxon>Eumalacostraca</taxon>
        <taxon>Eucarida</taxon>
        <taxon>Euphausiacea</taxon>
        <taxon>Euphausiidae</taxon>
        <taxon>Meganyctiphanes</taxon>
    </lineage>
</organism>
<accession>A0AAV2RXT0</accession>
<evidence type="ECO:0000256" key="5">
    <source>
        <dbReference type="ARBA" id="ARBA00022833"/>
    </source>
</evidence>
<dbReference type="Pfam" id="PF05193">
    <property type="entry name" value="Peptidase_M16_C"/>
    <property type="match status" value="1"/>
</dbReference>
<feature type="region of interest" description="Disordered" evidence="8">
    <location>
        <begin position="20"/>
        <end position="46"/>
    </location>
</feature>
<dbReference type="Gene3D" id="3.30.830.10">
    <property type="entry name" value="Metalloenzyme, LuxS/M16 peptidase-like"/>
    <property type="match status" value="4"/>
</dbReference>
<dbReference type="GO" id="GO:0046872">
    <property type="term" value="F:metal ion binding"/>
    <property type="evidence" value="ECO:0007669"/>
    <property type="project" value="UniProtKB-KW"/>
</dbReference>
<name>A0AAV2RXT0_MEGNR</name>
<proteinExistence type="inferred from homology"/>
<evidence type="ECO:0000259" key="9">
    <source>
        <dbReference type="Pfam" id="PF00675"/>
    </source>
</evidence>
<evidence type="ECO:0008006" key="15">
    <source>
        <dbReference type="Google" id="ProtNLM"/>
    </source>
</evidence>
<dbReference type="PANTHER" id="PTHR43690">
    <property type="entry name" value="NARDILYSIN"/>
    <property type="match status" value="1"/>
</dbReference>
<feature type="domain" description="Peptidase M16 N-terminal" evidence="9">
    <location>
        <begin position="170"/>
        <end position="298"/>
    </location>
</feature>
<feature type="compositionally biased region" description="Acidic residues" evidence="8">
    <location>
        <begin position="112"/>
        <end position="158"/>
    </location>
</feature>
<protein>
    <recommendedName>
        <fullName evidence="15">Nardilysin</fullName>
    </recommendedName>
</protein>
<feature type="region of interest" description="Disordered" evidence="8">
    <location>
        <begin position="109"/>
        <end position="166"/>
    </location>
</feature>
<dbReference type="EMBL" id="CAXKWB010034681">
    <property type="protein sequence ID" value="CAL4145200.1"/>
    <property type="molecule type" value="Genomic_DNA"/>
</dbReference>
<evidence type="ECO:0000313" key="13">
    <source>
        <dbReference type="EMBL" id="CAL4145200.1"/>
    </source>
</evidence>
<evidence type="ECO:0000256" key="8">
    <source>
        <dbReference type="SAM" id="MobiDB-lite"/>
    </source>
</evidence>
<reference evidence="13 14" key="1">
    <citation type="submission" date="2024-05" db="EMBL/GenBank/DDBJ databases">
        <authorList>
            <person name="Wallberg A."/>
        </authorList>
    </citation>
    <scope>NUCLEOTIDE SEQUENCE [LARGE SCALE GENOMIC DNA]</scope>
</reference>
<dbReference type="Proteomes" id="UP001497623">
    <property type="component" value="Unassembled WGS sequence"/>
</dbReference>
<dbReference type="SUPFAM" id="SSF63411">
    <property type="entry name" value="LuxS/MPP-like metallohydrolase"/>
    <property type="match status" value="4"/>
</dbReference>
<evidence type="ECO:0000259" key="12">
    <source>
        <dbReference type="Pfam" id="PF22456"/>
    </source>
</evidence>
<dbReference type="GO" id="GO:0008237">
    <property type="term" value="F:metallopeptidase activity"/>
    <property type="evidence" value="ECO:0007669"/>
    <property type="project" value="UniProtKB-KW"/>
</dbReference>
<evidence type="ECO:0000256" key="6">
    <source>
        <dbReference type="ARBA" id="ARBA00023049"/>
    </source>
</evidence>
<dbReference type="InterPro" id="IPR011765">
    <property type="entry name" value="Pept_M16_N"/>
</dbReference>
<feature type="non-terminal residue" evidence="13">
    <location>
        <position position="1116"/>
    </location>
</feature>
<gene>
    <name evidence="13" type="ORF">MNOR_LOCUS29625</name>
</gene>
<feature type="coiled-coil region" evidence="7">
    <location>
        <begin position="971"/>
        <end position="998"/>
    </location>
</feature>
<dbReference type="Pfam" id="PF00675">
    <property type="entry name" value="Peptidase_M16"/>
    <property type="match status" value="1"/>
</dbReference>
<keyword evidence="5" id="KW-0862">Zinc</keyword>
<dbReference type="GO" id="GO:0006508">
    <property type="term" value="P:proteolysis"/>
    <property type="evidence" value="ECO:0007669"/>
    <property type="project" value="UniProtKB-KW"/>
</dbReference>
<evidence type="ECO:0000256" key="1">
    <source>
        <dbReference type="ARBA" id="ARBA00007261"/>
    </source>
</evidence>
<feature type="domain" description="Peptidase M16 middle/third" evidence="11">
    <location>
        <begin position="515"/>
        <end position="797"/>
    </location>
</feature>
<dbReference type="PANTHER" id="PTHR43690:SF18">
    <property type="entry name" value="INSULIN-DEGRADING ENZYME-RELATED"/>
    <property type="match status" value="1"/>
</dbReference>
<keyword evidence="14" id="KW-1185">Reference proteome</keyword>
<evidence type="ECO:0000256" key="2">
    <source>
        <dbReference type="ARBA" id="ARBA00022670"/>
    </source>
</evidence>
<dbReference type="InterPro" id="IPR032632">
    <property type="entry name" value="Peptidase_M16_M"/>
</dbReference>
<comment type="similarity">
    <text evidence="1">Belongs to the peptidase M16 family.</text>
</comment>
<keyword evidence="6" id="KW-0482">Metalloprotease</keyword>